<proteinExistence type="predicted"/>
<dbReference type="WBParaSite" id="SSLN_0002054301-mRNA-1">
    <property type="protein sequence ID" value="SSLN_0002054301-mRNA-1"/>
    <property type="gene ID" value="SSLN_0002054301"/>
</dbReference>
<reference evidence="2" key="1">
    <citation type="submission" date="2016-06" db="UniProtKB">
        <authorList>
            <consortium name="WormBaseParasite"/>
        </authorList>
    </citation>
    <scope>IDENTIFICATION</scope>
</reference>
<evidence type="ECO:0000259" key="1">
    <source>
        <dbReference type="PROSITE" id="PS50835"/>
    </source>
</evidence>
<feature type="domain" description="Ig-like" evidence="1">
    <location>
        <begin position="1"/>
        <end position="77"/>
    </location>
</feature>
<dbReference type="AlphaFoldDB" id="A0A183TTL0"/>
<dbReference type="SUPFAM" id="SSF48726">
    <property type="entry name" value="Immunoglobulin"/>
    <property type="match status" value="1"/>
</dbReference>
<sequence length="140" mass="16259">LSINALTERPTRGSPFYADCRLQPQPSYPVRLTWYFKGRYHSEGQRLSIRELNEYTAGEYTCQATITPPTGTPVTINATKPIYYTAVPSPDVTGKFSSSYHDTYWVSIEPLTQRIEYRAPYYAECRIQPRPPYPARFTWY</sequence>
<dbReference type="PROSITE" id="PS50835">
    <property type="entry name" value="IG_LIKE"/>
    <property type="match status" value="1"/>
</dbReference>
<dbReference type="InterPro" id="IPR036179">
    <property type="entry name" value="Ig-like_dom_sf"/>
</dbReference>
<name>A0A183TTL0_SCHSO</name>
<evidence type="ECO:0000313" key="2">
    <source>
        <dbReference type="WBParaSite" id="SSLN_0002054301-mRNA-1"/>
    </source>
</evidence>
<dbReference type="InterPro" id="IPR013783">
    <property type="entry name" value="Ig-like_fold"/>
</dbReference>
<protein>
    <submittedName>
        <fullName evidence="2">Ig-like domain-containing protein</fullName>
    </submittedName>
</protein>
<dbReference type="InterPro" id="IPR007110">
    <property type="entry name" value="Ig-like_dom"/>
</dbReference>
<dbReference type="Gene3D" id="2.60.40.10">
    <property type="entry name" value="Immunoglobulins"/>
    <property type="match status" value="1"/>
</dbReference>
<accession>A0A183TTL0</accession>
<organism evidence="2">
    <name type="scientific">Schistocephalus solidus</name>
    <name type="common">Tapeworm</name>
    <dbReference type="NCBI Taxonomy" id="70667"/>
    <lineage>
        <taxon>Eukaryota</taxon>
        <taxon>Metazoa</taxon>
        <taxon>Spiralia</taxon>
        <taxon>Lophotrochozoa</taxon>
        <taxon>Platyhelminthes</taxon>
        <taxon>Cestoda</taxon>
        <taxon>Eucestoda</taxon>
        <taxon>Diphyllobothriidea</taxon>
        <taxon>Diphyllobothriidae</taxon>
        <taxon>Schistocephalus</taxon>
    </lineage>
</organism>